<gene>
    <name evidence="2" type="ORF">KIH27_10750</name>
</gene>
<feature type="domain" description="Glycine-rich" evidence="1">
    <location>
        <begin position="370"/>
        <end position="429"/>
    </location>
</feature>
<keyword evidence="3" id="KW-1185">Reference proteome</keyword>
<evidence type="ECO:0000259" key="1">
    <source>
        <dbReference type="Pfam" id="PF21722"/>
    </source>
</evidence>
<dbReference type="EMBL" id="JAHCLR010000018">
    <property type="protein sequence ID" value="MBS9534062.1"/>
    <property type="molecule type" value="Genomic_DNA"/>
</dbReference>
<sequence length="439" mass="42510">MTSPIVSDAFTLFDNTITAAVNTARALVNTAPTGGVQSGIDFGALGSADLYFLQVGGDVGQVFAQDFEAVIMEVLTAGILASSIVTNIESGIAIGAAAPKAVAAAATPAATSDTVSSVLAQAQQAATAALTAAQSSFSTAKEQPLTDNLPSGNELQVLGGHILFQQAINTFLNSLPASVSGGNESNAGMIATLQNLLLMEQNVVTILSEIDTNNIYEQPVALTGLNVALVLTDAAILTDVSLASITYALWALEGFTGELVTVNTAGAYSVPIPAGTKYMDIVLIGGAGGGGGYNVAGSGTGGDGGATTATPTGGSTLTAAGGIGGASSQTAIASAGASAGTEFFDGRTYTGGTGGALGYSSVGGNGTAPGGGGGGGASALVIGGQGGAAGQWAEQTLAVTADMTEITGTIGEGGIGGASSSTELGGNGAIGAAFFYFYN</sequence>
<proteinExistence type="predicted"/>
<evidence type="ECO:0000313" key="3">
    <source>
        <dbReference type="Proteomes" id="UP001519535"/>
    </source>
</evidence>
<accession>A0ABS5RID7</accession>
<dbReference type="RefSeq" id="WP_214092944.1">
    <property type="nucleotide sequence ID" value="NZ_JAHCLR010000018.1"/>
</dbReference>
<organism evidence="2 3">
    <name type="scientific">Mycolicibacter acidiphilus</name>
    <dbReference type="NCBI Taxonomy" id="2835306"/>
    <lineage>
        <taxon>Bacteria</taxon>
        <taxon>Bacillati</taxon>
        <taxon>Actinomycetota</taxon>
        <taxon>Actinomycetes</taxon>
        <taxon>Mycobacteriales</taxon>
        <taxon>Mycobacteriaceae</taxon>
        <taxon>Mycolicibacter</taxon>
    </lineage>
</organism>
<protein>
    <recommendedName>
        <fullName evidence="1">Glycine-rich domain-containing protein</fullName>
    </recommendedName>
</protein>
<dbReference type="InterPro" id="IPR049304">
    <property type="entry name" value="Gly_rich_dom"/>
</dbReference>
<name>A0ABS5RID7_9MYCO</name>
<evidence type="ECO:0000313" key="2">
    <source>
        <dbReference type="EMBL" id="MBS9534062.1"/>
    </source>
</evidence>
<reference evidence="2 3" key="1">
    <citation type="submission" date="2021-05" db="EMBL/GenBank/DDBJ databases">
        <title>Mycobacterium acidophilum sp. nov., an extremely acid-tolerant member of the genus Mycobacterium.</title>
        <authorList>
            <person name="Xia J."/>
        </authorList>
    </citation>
    <scope>NUCLEOTIDE SEQUENCE [LARGE SCALE GENOMIC DNA]</scope>
    <source>
        <strain evidence="2 3">M1</strain>
    </source>
</reference>
<dbReference type="Pfam" id="PF21722">
    <property type="entry name" value="Gly_rich_2"/>
    <property type="match status" value="1"/>
</dbReference>
<dbReference type="Proteomes" id="UP001519535">
    <property type="component" value="Unassembled WGS sequence"/>
</dbReference>
<comment type="caution">
    <text evidence="2">The sequence shown here is derived from an EMBL/GenBank/DDBJ whole genome shotgun (WGS) entry which is preliminary data.</text>
</comment>